<comment type="caution">
    <text evidence="14">The sequence shown here is derived from an EMBL/GenBank/DDBJ whole genome shotgun (WGS) entry which is preliminary data.</text>
</comment>
<evidence type="ECO:0000256" key="12">
    <source>
        <dbReference type="RuleBase" id="RU000461"/>
    </source>
</evidence>
<dbReference type="GO" id="GO:0004497">
    <property type="term" value="F:monooxygenase activity"/>
    <property type="evidence" value="ECO:0007669"/>
    <property type="project" value="UniProtKB-KW"/>
</dbReference>
<keyword evidence="8 11" id="KW-0408">Iron</keyword>
<gene>
    <name evidence="14" type="ORF">CEY00_Acc23786</name>
</gene>
<evidence type="ECO:0000256" key="7">
    <source>
        <dbReference type="ARBA" id="ARBA00023002"/>
    </source>
</evidence>
<dbReference type="GO" id="GO:0005506">
    <property type="term" value="F:iron ion binding"/>
    <property type="evidence" value="ECO:0007669"/>
    <property type="project" value="InterPro"/>
</dbReference>
<keyword evidence="5 11" id="KW-0479">Metal-binding</keyword>
<dbReference type="PRINTS" id="PR00463">
    <property type="entry name" value="EP450I"/>
</dbReference>
<feature type="transmembrane region" description="Helical" evidence="13">
    <location>
        <begin position="6"/>
        <end position="24"/>
    </location>
</feature>
<dbReference type="InParanoid" id="A0A2R6Q0F8"/>
<keyword evidence="4 13" id="KW-0812">Transmembrane</keyword>
<evidence type="ECO:0000256" key="5">
    <source>
        <dbReference type="ARBA" id="ARBA00022723"/>
    </source>
</evidence>
<keyword evidence="15" id="KW-1185">Reference proteome</keyword>
<proteinExistence type="inferred from homology"/>
<evidence type="ECO:0000256" key="11">
    <source>
        <dbReference type="PIRSR" id="PIRSR602401-1"/>
    </source>
</evidence>
<evidence type="ECO:0000256" key="8">
    <source>
        <dbReference type="ARBA" id="ARBA00023004"/>
    </source>
</evidence>
<comment type="subcellular location">
    <subcellularLocation>
        <location evidence="1">Membrane</location>
        <topology evidence="1">Single-pass membrane protein</topology>
    </subcellularLocation>
</comment>
<accession>A0A2R6Q0F8</accession>
<sequence>MEPATWLYFISLATVLSLLLLILLKPQTTPKKTPPSPLSLPIIGHLHLLKEPIHRTLHRLATFHGPILALRFGSRPVLVVSSPSAVEECFSKNDILFANRPGLLPAKHFNYNFTTLAASPYGHHWRNLRRLTTLEIFSTTKLNTFLSIRQEEVKSLLKSLIINRQTKFAKVEMKSRLSALSFNIVMRMVSGKRYFGAEAEDSEEARRFRVIICEIFELSGTTNPGDFVPFLGWIDFGNVERRMVKIQKEADEFLQGLINEIRNNEDPNGGGRRNKSMIDSMLALQESEPEYASDEMIKGNILNMLSAGTDTSSVTIEWAMSLLLNHPEILRRARAELDDIVGEDRLVDEPDLINLPYLQNIINETLRLFPAAPLLLPHESSGDCTIGGFDVPRGTMLLANAWAIHRDPKWWDDPTSFKPERHESKEGDPYKFIPFGIGRRSCPGAGLANRVMGLALAALIQCFEWERVSEELVDMSEGQGLTMPKLKPLEAMCRPRERMIRVLSEL</sequence>
<dbReference type="FunFam" id="1.10.630.10:FF:000023">
    <property type="entry name" value="Cytochrome P450 family protein"/>
    <property type="match status" value="1"/>
</dbReference>
<dbReference type="GO" id="GO:0016020">
    <property type="term" value="C:membrane"/>
    <property type="evidence" value="ECO:0007669"/>
    <property type="project" value="UniProtKB-SubCell"/>
</dbReference>
<evidence type="ECO:0000256" key="3">
    <source>
        <dbReference type="ARBA" id="ARBA00022617"/>
    </source>
</evidence>
<dbReference type="SUPFAM" id="SSF48264">
    <property type="entry name" value="Cytochrome P450"/>
    <property type="match status" value="1"/>
</dbReference>
<reference evidence="15" key="2">
    <citation type="journal article" date="2018" name="BMC Genomics">
        <title>A manually annotated Actinidia chinensis var. chinensis (kiwifruit) genome highlights the challenges associated with draft genomes and gene prediction in plants.</title>
        <authorList>
            <person name="Pilkington S.M."/>
            <person name="Crowhurst R."/>
            <person name="Hilario E."/>
            <person name="Nardozza S."/>
            <person name="Fraser L."/>
            <person name="Peng Y."/>
            <person name="Gunaseelan K."/>
            <person name="Simpson R."/>
            <person name="Tahir J."/>
            <person name="Deroles S.C."/>
            <person name="Templeton K."/>
            <person name="Luo Z."/>
            <person name="Davy M."/>
            <person name="Cheng C."/>
            <person name="McNeilage M."/>
            <person name="Scaglione D."/>
            <person name="Liu Y."/>
            <person name="Zhang Q."/>
            <person name="Datson P."/>
            <person name="De Silva N."/>
            <person name="Gardiner S.E."/>
            <person name="Bassett H."/>
            <person name="Chagne D."/>
            <person name="McCallum J."/>
            <person name="Dzierzon H."/>
            <person name="Deng C."/>
            <person name="Wang Y.Y."/>
            <person name="Barron L."/>
            <person name="Manako K."/>
            <person name="Bowen J."/>
            <person name="Foster T.M."/>
            <person name="Erridge Z.A."/>
            <person name="Tiffin H."/>
            <person name="Waite C.N."/>
            <person name="Davies K.M."/>
            <person name="Grierson E.P."/>
            <person name="Laing W.A."/>
            <person name="Kirk R."/>
            <person name="Chen X."/>
            <person name="Wood M."/>
            <person name="Montefiori M."/>
            <person name="Brummell D.A."/>
            <person name="Schwinn K.E."/>
            <person name="Catanach A."/>
            <person name="Fullerton C."/>
            <person name="Li D."/>
            <person name="Meiyalaghan S."/>
            <person name="Nieuwenhuizen N."/>
            <person name="Read N."/>
            <person name="Prakash R."/>
            <person name="Hunter D."/>
            <person name="Zhang H."/>
            <person name="McKenzie M."/>
            <person name="Knabel M."/>
            <person name="Harris A."/>
            <person name="Allan A.C."/>
            <person name="Gleave A."/>
            <person name="Chen A."/>
            <person name="Janssen B.J."/>
            <person name="Plunkett B."/>
            <person name="Ampomah-Dwamena C."/>
            <person name="Voogd C."/>
            <person name="Leif D."/>
            <person name="Lafferty D."/>
            <person name="Souleyre E.J.F."/>
            <person name="Varkonyi-Gasic E."/>
            <person name="Gambi F."/>
            <person name="Hanley J."/>
            <person name="Yao J.L."/>
            <person name="Cheung J."/>
            <person name="David K.M."/>
            <person name="Warren B."/>
            <person name="Marsh K."/>
            <person name="Snowden K.C."/>
            <person name="Lin-Wang K."/>
            <person name="Brian L."/>
            <person name="Martinez-Sanchez M."/>
            <person name="Wang M."/>
            <person name="Ileperuma N."/>
            <person name="Macnee N."/>
            <person name="Campin R."/>
            <person name="McAtee P."/>
            <person name="Drummond R.S.M."/>
            <person name="Espley R.V."/>
            <person name="Ireland H.S."/>
            <person name="Wu R."/>
            <person name="Atkinson R.G."/>
            <person name="Karunairetnam S."/>
            <person name="Bulley S."/>
            <person name="Chunkath S."/>
            <person name="Hanley Z."/>
            <person name="Storey R."/>
            <person name="Thrimawithana A.H."/>
            <person name="Thomson S."/>
            <person name="David C."/>
            <person name="Testolin R."/>
            <person name="Huang H."/>
            <person name="Hellens R.P."/>
            <person name="Schaffer R.J."/>
        </authorList>
    </citation>
    <scope>NUCLEOTIDE SEQUENCE [LARGE SCALE GENOMIC DNA]</scope>
    <source>
        <strain evidence="15">cv. Red5</strain>
    </source>
</reference>
<dbReference type="EMBL" id="NKQK01000021">
    <property type="protein sequence ID" value="PSR99887.1"/>
    <property type="molecule type" value="Genomic_DNA"/>
</dbReference>
<dbReference type="PANTHER" id="PTHR47947:SF62">
    <property type="entry name" value="CYTOCHROME P450, FAMILY 81, SUBFAMILY D, POLYPEPTIDE 5"/>
    <property type="match status" value="1"/>
</dbReference>
<dbReference type="PROSITE" id="PS00086">
    <property type="entry name" value="CYTOCHROME_P450"/>
    <property type="match status" value="1"/>
</dbReference>
<evidence type="ECO:0000256" key="1">
    <source>
        <dbReference type="ARBA" id="ARBA00004167"/>
    </source>
</evidence>
<dbReference type="OMA" id="CHPFAPI"/>
<evidence type="ECO:0000256" key="6">
    <source>
        <dbReference type="ARBA" id="ARBA00022989"/>
    </source>
</evidence>
<keyword evidence="3 11" id="KW-0349">Heme</keyword>
<evidence type="ECO:0000256" key="9">
    <source>
        <dbReference type="ARBA" id="ARBA00023033"/>
    </source>
</evidence>
<feature type="binding site" description="axial binding residue" evidence="11">
    <location>
        <position position="442"/>
    </location>
    <ligand>
        <name>heme</name>
        <dbReference type="ChEBI" id="CHEBI:30413"/>
    </ligand>
    <ligandPart>
        <name>Fe</name>
        <dbReference type="ChEBI" id="CHEBI:18248"/>
    </ligandPart>
</feature>
<dbReference type="InterPro" id="IPR036396">
    <property type="entry name" value="Cyt_P450_sf"/>
</dbReference>
<evidence type="ECO:0000256" key="2">
    <source>
        <dbReference type="ARBA" id="ARBA00010617"/>
    </source>
</evidence>
<dbReference type="Proteomes" id="UP000241394">
    <property type="component" value="Chromosome LG21"/>
</dbReference>
<dbReference type="InterPro" id="IPR017972">
    <property type="entry name" value="Cyt_P450_CS"/>
</dbReference>
<evidence type="ECO:0000256" key="4">
    <source>
        <dbReference type="ARBA" id="ARBA00022692"/>
    </source>
</evidence>
<evidence type="ECO:0000256" key="10">
    <source>
        <dbReference type="ARBA" id="ARBA00023136"/>
    </source>
</evidence>
<evidence type="ECO:0000313" key="14">
    <source>
        <dbReference type="EMBL" id="PSR99887.1"/>
    </source>
</evidence>
<dbReference type="OrthoDB" id="1055148at2759"/>
<comment type="similarity">
    <text evidence="2 12">Belongs to the cytochrome P450 family.</text>
</comment>
<dbReference type="Gene3D" id="1.10.630.10">
    <property type="entry name" value="Cytochrome P450"/>
    <property type="match status" value="1"/>
</dbReference>
<dbReference type="AlphaFoldDB" id="A0A2R6Q0F8"/>
<keyword evidence="7 12" id="KW-0560">Oxidoreductase</keyword>
<keyword evidence="10 13" id="KW-0472">Membrane</keyword>
<evidence type="ECO:0000313" key="15">
    <source>
        <dbReference type="Proteomes" id="UP000241394"/>
    </source>
</evidence>
<name>A0A2R6Q0F8_ACTCC</name>
<dbReference type="InterPro" id="IPR001128">
    <property type="entry name" value="Cyt_P450"/>
</dbReference>
<dbReference type="GO" id="GO:0020037">
    <property type="term" value="F:heme binding"/>
    <property type="evidence" value="ECO:0007669"/>
    <property type="project" value="InterPro"/>
</dbReference>
<protein>
    <submittedName>
        <fullName evidence="14">Isoflavone 3'-hydroxylase</fullName>
    </submittedName>
</protein>
<dbReference type="CDD" id="cd20653">
    <property type="entry name" value="CYP81"/>
    <property type="match status" value="1"/>
</dbReference>
<evidence type="ECO:0000256" key="13">
    <source>
        <dbReference type="SAM" id="Phobius"/>
    </source>
</evidence>
<organism evidence="14 15">
    <name type="scientific">Actinidia chinensis var. chinensis</name>
    <name type="common">Chinese soft-hair kiwi</name>
    <dbReference type="NCBI Taxonomy" id="1590841"/>
    <lineage>
        <taxon>Eukaryota</taxon>
        <taxon>Viridiplantae</taxon>
        <taxon>Streptophyta</taxon>
        <taxon>Embryophyta</taxon>
        <taxon>Tracheophyta</taxon>
        <taxon>Spermatophyta</taxon>
        <taxon>Magnoliopsida</taxon>
        <taxon>eudicotyledons</taxon>
        <taxon>Gunneridae</taxon>
        <taxon>Pentapetalae</taxon>
        <taxon>asterids</taxon>
        <taxon>Ericales</taxon>
        <taxon>Actinidiaceae</taxon>
        <taxon>Actinidia</taxon>
    </lineage>
</organism>
<dbReference type="STRING" id="1590841.A0A2R6Q0F8"/>
<dbReference type="Gramene" id="PSR99887">
    <property type="protein sequence ID" value="PSR99887"/>
    <property type="gene ID" value="CEY00_Acc23786"/>
</dbReference>
<comment type="cofactor">
    <cofactor evidence="11">
        <name>heme</name>
        <dbReference type="ChEBI" id="CHEBI:30413"/>
    </cofactor>
</comment>
<dbReference type="InterPro" id="IPR002401">
    <property type="entry name" value="Cyt_P450_E_grp-I"/>
</dbReference>
<dbReference type="PANTHER" id="PTHR47947">
    <property type="entry name" value="CYTOCHROME P450 82C3-RELATED"/>
    <property type="match status" value="1"/>
</dbReference>
<dbReference type="GO" id="GO:0016705">
    <property type="term" value="F:oxidoreductase activity, acting on paired donors, with incorporation or reduction of molecular oxygen"/>
    <property type="evidence" value="ECO:0007669"/>
    <property type="project" value="InterPro"/>
</dbReference>
<keyword evidence="9 12" id="KW-0503">Monooxygenase</keyword>
<dbReference type="InterPro" id="IPR050651">
    <property type="entry name" value="Plant_Cytochrome_P450_Monoox"/>
</dbReference>
<dbReference type="PRINTS" id="PR00385">
    <property type="entry name" value="P450"/>
</dbReference>
<reference evidence="14 15" key="1">
    <citation type="submission" date="2017-07" db="EMBL/GenBank/DDBJ databases">
        <title>An improved, manually edited Actinidia chinensis var. chinensis (kiwifruit) genome highlights the challenges associated with draft genomes and gene prediction in plants.</title>
        <authorList>
            <person name="Pilkington S."/>
            <person name="Crowhurst R."/>
            <person name="Hilario E."/>
            <person name="Nardozza S."/>
            <person name="Fraser L."/>
            <person name="Peng Y."/>
            <person name="Gunaseelan K."/>
            <person name="Simpson R."/>
            <person name="Tahir J."/>
            <person name="Deroles S."/>
            <person name="Templeton K."/>
            <person name="Luo Z."/>
            <person name="Davy M."/>
            <person name="Cheng C."/>
            <person name="Mcneilage M."/>
            <person name="Scaglione D."/>
            <person name="Liu Y."/>
            <person name="Zhang Q."/>
            <person name="Datson P."/>
            <person name="De Silva N."/>
            <person name="Gardiner S."/>
            <person name="Bassett H."/>
            <person name="Chagne D."/>
            <person name="Mccallum J."/>
            <person name="Dzierzon H."/>
            <person name="Deng C."/>
            <person name="Wang Y.-Y."/>
            <person name="Barron N."/>
            <person name="Manako K."/>
            <person name="Bowen J."/>
            <person name="Foster T."/>
            <person name="Erridge Z."/>
            <person name="Tiffin H."/>
            <person name="Waite C."/>
            <person name="Davies K."/>
            <person name="Grierson E."/>
            <person name="Laing W."/>
            <person name="Kirk R."/>
            <person name="Chen X."/>
            <person name="Wood M."/>
            <person name="Montefiori M."/>
            <person name="Brummell D."/>
            <person name="Schwinn K."/>
            <person name="Catanach A."/>
            <person name="Fullerton C."/>
            <person name="Li D."/>
            <person name="Meiyalaghan S."/>
            <person name="Nieuwenhuizen N."/>
            <person name="Read N."/>
            <person name="Prakash R."/>
            <person name="Hunter D."/>
            <person name="Zhang H."/>
            <person name="Mckenzie M."/>
            <person name="Knabel M."/>
            <person name="Harris A."/>
            <person name="Allan A."/>
            <person name="Chen A."/>
            <person name="Janssen B."/>
            <person name="Plunkett B."/>
            <person name="Dwamena C."/>
            <person name="Voogd C."/>
            <person name="Leif D."/>
            <person name="Lafferty D."/>
            <person name="Souleyre E."/>
            <person name="Varkonyi-Gasic E."/>
            <person name="Gambi F."/>
            <person name="Hanley J."/>
            <person name="Yao J.-L."/>
            <person name="Cheung J."/>
            <person name="David K."/>
            <person name="Warren B."/>
            <person name="Marsh K."/>
            <person name="Snowden K."/>
            <person name="Lin-Wang K."/>
            <person name="Brian L."/>
            <person name="Martinez-Sanchez M."/>
            <person name="Wang M."/>
            <person name="Ileperuma N."/>
            <person name="Macnee N."/>
            <person name="Campin R."/>
            <person name="Mcatee P."/>
            <person name="Drummond R."/>
            <person name="Espley R."/>
            <person name="Ireland H."/>
            <person name="Wu R."/>
            <person name="Atkinson R."/>
            <person name="Karunairetnam S."/>
            <person name="Bulley S."/>
            <person name="Chunkath S."/>
            <person name="Hanley Z."/>
            <person name="Storey R."/>
            <person name="Thrimawithana A."/>
            <person name="Thomson S."/>
            <person name="David C."/>
            <person name="Testolin R."/>
        </authorList>
    </citation>
    <scope>NUCLEOTIDE SEQUENCE [LARGE SCALE GENOMIC DNA]</scope>
    <source>
        <strain evidence="15">cv. Red5</strain>
        <tissue evidence="14">Young leaf</tissue>
    </source>
</reference>
<keyword evidence="6 13" id="KW-1133">Transmembrane helix</keyword>
<dbReference type="Pfam" id="PF00067">
    <property type="entry name" value="p450"/>
    <property type="match status" value="1"/>
</dbReference>